<evidence type="ECO:0000259" key="1">
    <source>
        <dbReference type="Pfam" id="PF04149"/>
    </source>
</evidence>
<dbReference type="EMBL" id="VIWT01000001">
    <property type="protein sequence ID" value="TWF96657.1"/>
    <property type="molecule type" value="Genomic_DNA"/>
</dbReference>
<organism evidence="2 3">
    <name type="scientific">Kitasatospora viridis</name>
    <dbReference type="NCBI Taxonomy" id="281105"/>
    <lineage>
        <taxon>Bacteria</taxon>
        <taxon>Bacillati</taxon>
        <taxon>Actinomycetota</taxon>
        <taxon>Actinomycetes</taxon>
        <taxon>Kitasatosporales</taxon>
        <taxon>Streptomycetaceae</taxon>
        <taxon>Kitasatospora</taxon>
    </lineage>
</organism>
<dbReference type="OrthoDB" id="3872778at2"/>
<sequence length="70" mass="7116">MTRNPTAVVWRKSSFSGGTGGNCLEVAVGTPGAVPVRDSKDPHGPALVFGPDAWSAFVAKVRAGGLHAQA</sequence>
<gene>
    <name evidence="2" type="ORF">FHX73_11429</name>
</gene>
<dbReference type="RefSeq" id="WP_145902980.1">
    <property type="nucleotide sequence ID" value="NZ_BAAAMZ010000004.1"/>
</dbReference>
<dbReference type="Proteomes" id="UP000317940">
    <property type="component" value="Unassembled WGS sequence"/>
</dbReference>
<reference evidence="2 3" key="1">
    <citation type="submission" date="2019-06" db="EMBL/GenBank/DDBJ databases">
        <title>Sequencing the genomes of 1000 actinobacteria strains.</title>
        <authorList>
            <person name="Klenk H.-P."/>
        </authorList>
    </citation>
    <scope>NUCLEOTIDE SEQUENCE [LARGE SCALE GENOMIC DNA]</scope>
    <source>
        <strain evidence="2 3">DSM 44826</strain>
    </source>
</reference>
<comment type="caution">
    <text evidence="2">The sequence shown here is derived from an EMBL/GenBank/DDBJ whole genome shotgun (WGS) entry which is preliminary data.</text>
</comment>
<dbReference type="Pfam" id="PF04149">
    <property type="entry name" value="DUF397"/>
    <property type="match status" value="1"/>
</dbReference>
<name>A0A561UBB1_9ACTN</name>
<dbReference type="InterPro" id="IPR007278">
    <property type="entry name" value="DUF397"/>
</dbReference>
<proteinExistence type="predicted"/>
<keyword evidence="3" id="KW-1185">Reference proteome</keyword>
<evidence type="ECO:0000313" key="3">
    <source>
        <dbReference type="Proteomes" id="UP000317940"/>
    </source>
</evidence>
<dbReference type="AlphaFoldDB" id="A0A561UBB1"/>
<accession>A0A561UBB1</accession>
<protein>
    <submittedName>
        <fullName evidence="2">Uncharacterized protein DUF397</fullName>
    </submittedName>
</protein>
<feature type="domain" description="DUF397" evidence="1">
    <location>
        <begin position="9"/>
        <end position="62"/>
    </location>
</feature>
<evidence type="ECO:0000313" key="2">
    <source>
        <dbReference type="EMBL" id="TWF96657.1"/>
    </source>
</evidence>